<name>A0A7F5RFX7_AGRPL</name>
<reference evidence="2" key="1">
    <citation type="submission" date="2025-08" db="UniProtKB">
        <authorList>
            <consortium name="RefSeq"/>
        </authorList>
    </citation>
    <scope>IDENTIFICATION</scope>
    <source>
        <tissue evidence="2">Entire body</tissue>
    </source>
</reference>
<evidence type="ECO:0000313" key="2">
    <source>
        <dbReference type="RefSeq" id="XP_025834892.1"/>
    </source>
</evidence>
<dbReference type="AlphaFoldDB" id="A0A7F5RFX7"/>
<protein>
    <submittedName>
        <fullName evidence="2">Uncharacterized protein LOC112905857</fullName>
    </submittedName>
</protein>
<dbReference type="RefSeq" id="XP_025834892.1">
    <property type="nucleotide sequence ID" value="XM_025979107.1"/>
</dbReference>
<gene>
    <name evidence="2" type="primary">LOC112905857</name>
</gene>
<evidence type="ECO:0000313" key="1">
    <source>
        <dbReference type="Proteomes" id="UP000192223"/>
    </source>
</evidence>
<dbReference type="Gene3D" id="3.15.10.30">
    <property type="entry name" value="Haemolymph juvenile hormone binding protein"/>
    <property type="match status" value="1"/>
</dbReference>
<keyword evidence="1" id="KW-1185">Reference proteome</keyword>
<sequence length="218" mass="23903">MSKLYVQFSLFAGVLKDEYELETRSVLSNTINKTVESIRVKLSEYDPISLTDKSISLLTLGNFSVKKLQASGFSNFAIKSLSANVLSGSVKGTFNLPHFSAVVESAAVSSKIPKVDAEVSSLTVDLVGTTVQFSLKYSVLAPHLSYLWVLPQIKGLNLELKGNLNGQDSEITIDTDEMVENLNKLIDEYQTKISNTLKDAINYLLGLRDSSSSIFSLH</sequence>
<dbReference type="KEGG" id="apln:112905857"/>
<dbReference type="InterPro" id="IPR038606">
    <property type="entry name" value="To_sf"/>
</dbReference>
<proteinExistence type="predicted"/>
<dbReference type="InParanoid" id="A0A7F5RFX7"/>
<dbReference type="Proteomes" id="UP000192223">
    <property type="component" value="Unplaced"/>
</dbReference>
<dbReference type="GeneID" id="112905857"/>
<accession>A0A7F5RFX7</accession>
<organism evidence="1 2">
    <name type="scientific">Agrilus planipennis</name>
    <name type="common">Emerald ash borer</name>
    <name type="synonym">Agrilus marcopoli</name>
    <dbReference type="NCBI Taxonomy" id="224129"/>
    <lineage>
        <taxon>Eukaryota</taxon>
        <taxon>Metazoa</taxon>
        <taxon>Ecdysozoa</taxon>
        <taxon>Arthropoda</taxon>
        <taxon>Hexapoda</taxon>
        <taxon>Insecta</taxon>
        <taxon>Pterygota</taxon>
        <taxon>Neoptera</taxon>
        <taxon>Endopterygota</taxon>
        <taxon>Coleoptera</taxon>
        <taxon>Polyphaga</taxon>
        <taxon>Elateriformia</taxon>
        <taxon>Buprestoidea</taxon>
        <taxon>Buprestidae</taxon>
        <taxon>Agrilinae</taxon>
        <taxon>Agrilus</taxon>
    </lineage>
</organism>